<evidence type="ECO:0000313" key="2">
    <source>
        <dbReference type="EMBL" id="KAK3767882.1"/>
    </source>
</evidence>
<sequence>MISIFVSESAQGVRYLLNTPRSTPGKGRKKRARSVTRTNHGPFSSCSTLPNTVEDSHRAATHLLSSEMALLLDSAEVASSPKEIVSSGNCIPGEAPPVIGPEKRFDARVF</sequence>
<protein>
    <submittedName>
        <fullName evidence="2">Uncharacterized protein</fullName>
    </submittedName>
</protein>
<evidence type="ECO:0000313" key="3">
    <source>
        <dbReference type="Proteomes" id="UP001283361"/>
    </source>
</evidence>
<dbReference type="Proteomes" id="UP001283361">
    <property type="component" value="Unassembled WGS sequence"/>
</dbReference>
<accession>A0AAE1DEU5</accession>
<dbReference type="EMBL" id="JAWDGP010004098">
    <property type="protein sequence ID" value="KAK3767882.1"/>
    <property type="molecule type" value="Genomic_DNA"/>
</dbReference>
<organism evidence="2 3">
    <name type="scientific">Elysia crispata</name>
    <name type="common">lettuce slug</name>
    <dbReference type="NCBI Taxonomy" id="231223"/>
    <lineage>
        <taxon>Eukaryota</taxon>
        <taxon>Metazoa</taxon>
        <taxon>Spiralia</taxon>
        <taxon>Lophotrochozoa</taxon>
        <taxon>Mollusca</taxon>
        <taxon>Gastropoda</taxon>
        <taxon>Heterobranchia</taxon>
        <taxon>Euthyneura</taxon>
        <taxon>Panpulmonata</taxon>
        <taxon>Sacoglossa</taxon>
        <taxon>Placobranchoidea</taxon>
        <taxon>Plakobranchidae</taxon>
        <taxon>Elysia</taxon>
    </lineage>
</organism>
<feature type="compositionally biased region" description="Polar residues" evidence="1">
    <location>
        <begin position="35"/>
        <end position="50"/>
    </location>
</feature>
<gene>
    <name evidence="2" type="ORF">RRG08_059211</name>
</gene>
<evidence type="ECO:0000256" key="1">
    <source>
        <dbReference type="SAM" id="MobiDB-lite"/>
    </source>
</evidence>
<name>A0AAE1DEU5_9GAST</name>
<proteinExistence type="predicted"/>
<reference evidence="2" key="1">
    <citation type="journal article" date="2023" name="G3 (Bethesda)">
        <title>A reference genome for the long-term kleptoplast-retaining sea slug Elysia crispata morphotype clarki.</title>
        <authorList>
            <person name="Eastman K.E."/>
            <person name="Pendleton A.L."/>
            <person name="Shaikh M.A."/>
            <person name="Suttiyut T."/>
            <person name="Ogas R."/>
            <person name="Tomko P."/>
            <person name="Gavelis G."/>
            <person name="Widhalm J.R."/>
            <person name="Wisecaver J.H."/>
        </authorList>
    </citation>
    <scope>NUCLEOTIDE SEQUENCE</scope>
    <source>
        <strain evidence="2">ECLA1</strain>
    </source>
</reference>
<keyword evidence="3" id="KW-1185">Reference proteome</keyword>
<comment type="caution">
    <text evidence="2">The sequence shown here is derived from an EMBL/GenBank/DDBJ whole genome shotgun (WGS) entry which is preliminary data.</text>
</comment>
<feature type="region of interest" description="Disordered" evidence="1">
    <location>
        <begin position="17"/>
        <end position="50"/>
    </location>
</feature>
<dbReference type="AlphaFoldDB" id="A0AAE1DEU5"/>